<organism evidence="2 3">
    <name type="scientific">Elaeophora elaphi</name>
    <dbReference type="NCBI Taxonomy" id="1147741"/>
    <lineage>
        <taxon>Eukaryota</taxon>
        <taxon>Metazoa</taxon>
        <taxon>Ecdysozoa</taxon>
        <taxon>Nematoda</taxon>
        <taxon>Chromadorea</taxon>
        <taxon>Rhabditida</taxon>
        <taxon>Spirurina</taxon>
        <taxon>Spiruromorpha</taxon>
        <taxon>Filarioidea</taxon>
        <taxon>Onchocercidae</taxon>
        <taxon>Elaeophora</taxon>
    </lineage>
</organism>
<proteinExistence type="predicted"/>
<reference evidence="3" key="1">
    <citation type="submission" date="2016-04" db="UniProtKB">
        <authorList>
            <consortium name="WormBaseParasite"/>
        </authorList>
    </citation>
    <scope>IDENTIFICATION</scope>
</reference>
<feature type="region of interest" description="Disordered" evidence="1">
    <location>
        <begin position="51"/>
        <end position="80"/>
    </location>
</feature>
<keyword evidence="2" id="KW-1185">Reference proteome</keyword>
<dbReference type="Proteomes" id="UP000050640">
    <property type="component" value="Unplaced"/>
</dbReference>
<feature type="region of interest" description="Disordered" evidence="1">
    <location>
        <begin position="96"/>
        <end position="116"/>
    </location>
</feature>
<feature type="compositionally biased region" description="Basic and acidic residues" evidence="1">
    <location>
        <begin position="62"/>
        <end position="80"/>
    </location>
</feature>
<name>A0A0R3S072_9BILA</name>
<evidence type="ECO:0000256" key="1">
    <source>
        <dbReference type="SAM" id="MobiDB-lite"/>
    </source>
</evidence>
<dbReference type="Pfam" id="PF06910">
    <property type="entry name" value="MEA1"/>
    <property type="match status" value="1"/>
</dbReference>
<evidence type="ECO:0000313" key="2">
    <source>
        <dbReference type="Proteomes" id="UP000050640"/>
    </source>
</evidence>
<protein>
    <submittedName>
        <fullName evidence="3">Uncharacterized protein</fullName>
    </submittedName>
</protein>
<dbReference type="AlphaFoldDB" id="A0A0R3S072"/>
<evidence type="ECO:0000313" key="3">
    <source>
        <dbReference type="WBParaSite" id="EEL_0000801301-mRNA-1"/>
    </source>
</evidence>
<accession>A0A0R3S072</accession>
<sequence>MKPQFSTTSVVESSATWTLFSREISARFISELKRLVALLRKSGCAHCPDHNYAMGPSPVEQNPRERDNVDNDGDRESDDDWHIGYEVEMHGIGVEEYSNSGDDISDTRSDSCDGNDEDRYAGYQALPASDGLFEITGTDHDRSSAGFQNDFEEVLRTENRNNSFEFDVAKSIELTEDKIEHIKKAMSSFTLPAPPWAKEIDSDNELKKLLENLKSK</sequence>
<dbReference type="WBParaSite" id="EEL_0000801301-mRNA-1">
    <property type="protein sequence ID" value="EEL_0000801301-mRNA-1"/>
    <property type="gene ID" value="EEL_0000801301"/>
</dbReference>